<keyword evidence="5" id="KW-0378">Hydrolase</keyword>
<comment type="cofactor">
    <cofactor evidence="1">
        <name>Zn(2+)</name>
        <dbReference type="ChEBI" id="CHEBI:29105"/>
    </cofactor>
</comment>
<dbReference type="OrthoDB" id="9811314at2"/>
<dbReference type="InterPro" id="IPR011765">
    <property type="entry name" value="Pept_M16_N"/>
</dbReference>
<dbReference type="GO" id="GO:0046872">
    <property type="term" value="F:metal ion binding"/>
    <property type="evidence" value="ECO:0007669"/>
    <property type="project" value="UniProtKB-KW"/>
</dbReference>
<evidence type="ECO:0000259" key="10">
    <source>
        <dbReference type="Pfam" id="PF05193"/>
    </source>
</evidence>
<gene>
    <name evidence="11" type="ORF">Premu_2834</name>
</gene>
<dbReference type="eggNOG" id="COG0612">
    <property type="taxonomic scope" value="Bacteria"/>
</dbReference>
<evidence type="ECO:0000313" key="12">
    <source>
        <dbReference type="Proteomes" id="UP000002772"/>
    </source>
</evidence>
<dbReference type="Pfam" id="PF05193">
    <property type="entry name" value="Peptidase_M16_C"/>
    <property type="match status" value="2"/>
</dbReference>
<evidence type="ECO:0000256" key="1">
    <source>
        <dbReference type="ARBA" id="ARBA00001947"/>
    </source>
</evidence>
<feature type="domain" description="Peptidase M16 N-terminal" evidence="9">
    <location>
        <begin position="53"/>
        <end position="101"/>
    </location>
</feature>
<dbReference type="InterPro" id="IPR001431">
    <property type="entry name" value="Pept_M16_Zn_BS"/>
</dbReference>
<evidence type="ECO:0000256" key="4">
    <source>
        <dbReference type="ARBA" id="ARBA00022723"/>
    </source>
</evidence>
<evidence type="ECO:0000259" key="9">
    <source>
        <dbReference type="Pfam" id="PF00675"/>
    </source>
</evidence>
<sequence length="971" mass="110834">MRHLRTLLLLFAAFFALGLQAEKSYHYSSVPGDPMHTRIYTLDNGLKVYMSVNHATPRLQTYIAVKTGSRNDPPETTGLAHYLEHLMFKGTTHFGSSNVATEAPLLDSIENRFERYRHIINPELRKKAYHEIDSISQIAARYNIPNEYDKMMAAIGSEGSNAYTSEDVTCYVENIPANEIDTWTRIQADRFKNMVIRGFHTELEAVYEEYNIGLANDEEKQWVALSKKLFPHHPYGTQTTIGTQEHLKNPSITNIKNYFHRYYVPNNIAICLAGDFDPDKTIAIIDKYFGDWKRNDNLSYPQYAPLKPLVAPVDTMVTGLEAPNVMVGWRTNAAASAQTDTLNVIANMLSNGKAGLFDLDLNTPMKVMSAQAGMMPNHDYGSFILQGMPKEGQDNREVRSLMMSEIDKLKKGQFSDDLLPSVVNNMKLDYYQSLRKNSSRANQFVQSFINDVKWEDDVHSLDRISKMTKQQIVAFANRFFTDGYVTVFKTQGNDTTIHKIEKPQITPIPTNNDKQSAFLKEIVNTKPEPIQPKFVDFKRDLTATHTRRGLDYLYRKNTNDNLFSLTYHYPFGDESDNHYAVAADYLNYVGTDKLSNERINQLFYKLACNYSVSVSDNAIDISLSGLNSNMPQAVKLLESFIQGARADKESYHKYVGLVLKSRADSKGNQRANYSALCKLGEFGPYNAQLNILSEQQLRNADPQALLNKLKQLNNYKATVLYFGPSDMKSVDGIISTVHTTPRTYAKPPVTKFYLHQPVNKTEVWIAPYDAKNIYMTMYHNDGTKWTPEKEALEELFNEYFGGGMNAIVFQELREARGLAYSAGARYSASMAHPYADSENFSTYIITQNDKMMDCINEFNKLLNDMPTREAGLQLAKQSLMKSLATARYSYQDVLWRWIYAKRIGLNYDILQKVYETLPKLTMKDLENFARENISHKPYRYLILGNEKDLDMKALGKIGPVRKLTTKQIFGY</sequence>
<evidence type="ECO:0000256" key="8">
    <source>
        <dbReference type="RuleBase" id="RU004447"/>
    </source>
</evidence>
<dbReference type="GO" id="GO:0006508">
    <property type="term" value="P:proteolysis"/>
    <property type="evidence" value="ECO:0007669"/>
    <property type="project" value="UniProtKB-KW"/>
</dbReference>
<feature type="domain" description="Peptidase M16 C-terminal" evidence="10">
    <location>
        <begin position="254"/>
        <end position="425"/>
    </location>
</feature>
<proteinExistence type="inferred from homology"/>
<dbReference type="GO" id="GO:0004222">
    <property type="term" value="F:metalloendopeptidase activity"/>
    <property type="evidence" value="ECO:0007669"/>
    <property type="project" value="InterPro"/>
</dbReference>
<keyword evidence="4" id="KW-0479">Metal-binding</keyword>
<dbReference type="HOGENOM" id="CLU_306466_0_0_10"/>
<dbReference type="Gene3D" id="3.30.830.10">
    <property type="entry name" value="Metalloenzyme, LuxS/M16 peptidase-like"/>
    <property type="match status" value="4"/>
</dbReference>
<dbReference type="AlphaFoldDB" id="F8N5M2"/>
<dbReference type="RefSeq" id="WP_007576215.1">
    <property type="nucleotide sequence ID" value="NZ_BPTS01000002.1"/>
</dbReference>
<evidence type="ECO:0000256" key="2">
    <source>
        <dbReference type="ARBA" id="ARBA00007261"/>
    </source>
</evidence>
<dbReference type="EMBL" id="GL945017">
    <property type="protein sequence ID" value="EGN58180.1"/>
    <property type="molecule type" value="Genomic_DNA"/>
</dbReference>
<evidence type="ECO:0000256" key="5">
    <source>
        <dbReference type="ARBA" id="ARBA00022801"/>
    </source>
</evidence>
<organism evidence="11 12">
    <name type="scientific">Hallella multisaccharivorax DSM 17128</name>
    <dbReference type="NCBI Taxonomy" id="688246"/>
    <lineage>
        <taxon>Bacteria</taxon>
        <taxon>Pseudomonadati</taxon>
        <taxon>Bacteroidota</taxon>
        <taxon>Bacteroidia</taxon>
        <taxon>Bacteroidales</taxon>
        <taxon>Prevotellaceae</taxon>
        <taxon>Hallella</taxon>
    </lineage>
</organism>
<accession>F8N5M2</accession>
<evidence type="ECO:0000256" key="3">
    <source>
        <dbReference type="ARBA" id="ARBA00022670"/>
    </source>
</evidence>
<keyword evidence="7" id="KW-0482">Metalloprotease</keyword>
<evidence type="ECO:0000256" key="7">
    <source>
        <dbReference type="ARBA" id="ARBA00023049"/>
    </source>
</evidence>
<dbReference type="InterPro" id="IPR050626">
    <property type="entry name" value="Peptidase_M16"/>
</dbReference>
<dbReference type="PANTHER" id="PTHR43690">
    <property type="entry name" value="NARDILYSIN"/>
    <property type="match status" value="1"/>
</dbReference>
<comment type="similarity">
    <text evidence="2 8">Belongs to the peptidase M16 family.</text>
</comment>
<dbReference type="InterPro" id="IPR007863">
    <property type="entry name" value="Peptidase_M16_C"/>
</dbReference>
<name>F8N5M2_9BACT</name>
<feature type="domain" description="Peptidase M16 C-terminal" evidence="10">
    <location>
        <begin position="771"/>
        <end position="865"/>
    </location>
</feature>
<evidence type="ECO:0000313" key="11">
    <source>
        <dbReference type="EMBL" id="EGN58180.1"/>
    </source>
</evidence>
<dbReference type="InterPro" id="IPR011249">
    <property type="entry name" value="Metalloenz_LuxS/M16"/>
</dbReference>
<dbReference type="PANTHER" id="PTHR43690:SF17">
    <property type="entry name" value="PROTEIN YHJJ"/>
    <property type="match status" value="1"/>
</dbReference>
<keyword evidence="12" id="KW-1185">Reference proteome</keyword>
<dbReference type="STRING" id="688246.Premu_2834"/>
<keyword evidence="3" id="KW-0645">Protease</keyword>
<dbReference type="Proteomes" id="UP000002772">
    <property type="component" value="Unassembled WGS sequence"/>
</dbReference>
<dbReference type="Pfam" id="PF00675">
    <property type="entry name" value="Peptidase_M16"/>
    <property type="match status" value="1"/>
</dbReference>
<dbReference type="PROSITE" id="PS00143">
    <property type="entry name" value="INSULINASE"/>
    <property type="match status" value="1"/>
</dbReference>
<dbReference type="SUPFAM" id="SSF63411">
    <property type="entry name" value="LuxS/MPP-like metallohydrolase"/>
    <property type="match status" value="4"/>
</dbReference>
<reference evidence="12" key="1">
    <citation type="journal article" date="2011" name="Stand. Genomic Sci.">
        <title>Non-contiguous finished genome sequence of the opportunistic oral pathogen Prevotella multisaccharivorax type strain (PPPA20).</title>
        <authorList>
            <person name="Pati A."/>
            <person name="Gronow S."/>
            <person name="Lu M."/>
            <person name="Lapidus A."/>
            <person name="Nolan M."/>
            <person name="Lucas S."/>
            <person name="Hammon N."/>
            <person name="Deshpande S."/>
            <person name="Cheng J.F."/>
            <person name="Tapia R."/>
            <person name="Han C."/>
            <person name="Goodwin L."/>
            <person name="Pitluck S."/>
            <person name="Liolios K."/>
            <person name="Pagani I."/>
            <person name="Mavromatis K."/>
            <person name="Mikhailova N."/>
            <person name="Huntemann M."/>
            <person name="Chen A."/>
            <person name="Palaniappan K."/>
            <person name="Land M."/>
            <person name="Hauser L."/>
            <person name="Detter J.C."/>
            <person name="Brambilla E.M."/>
            <person name="Rohde M."/>
            <person name="Goker M."/>
            <person name="Woyke T."/>
            <person name="Bristow J."/>
            <person name="Eisen J.A."/>
            <person name="Markowitz V."/>
            <person name="Hugenholtz P."/>
            <person name="Kyrpides N.C."/>
            <person name="Klenk H.P."/>
            <person name="Ivanova N."/>
        </authorList>
    </citation>
    <scope>NUCLEOTIDE SEQUENCE [LARGE SCALE GENOMIC DNA]</scope>
    <source>
        <strain evidence="12">DSM 17128</strain>
    </source>
</reference>
<protein>
    <submittedName>
        <fullName evidence="11">Peptidase M16 domain protein</fullName>
    </submittedName>
</protein>
<keyword evidence="6" id="KW-0862">Zinc</keyword>
<evidence type="ECO:0000256" key="6">
    <source>
        <dbReference type="ARBA" id="ARBA00022833"/>
    </source>
</evidence>